<dbReference type="InterPro" id="IPR003599">
    <property type="entry name" value="Ig_sub"/>
</dbReference>
<keyword evidence="3" id="KW-1015">Disulfide bond</keyword>
<gene>
    <name evidence="6" type="ORF">HPLM_LOCUS7303</name>
</gene>
<dbReference type="PANTHER" id="PTHR45080:SF8">
    <property type="entry name" value="IG-LIKE DOMAIN-CONTAINING PROTEIN"/>
    <property type="match status" value="1"/>
</dbReference>
<dbReference type="GO" id="GO:0007156">
    <property type="term" value="P:homophilic cell adhesion via plasma membrane adhesion molecules"/>
    <property type="evidence" value="ECO:0007669"/>
    <property type="project" value="TreeGrafter"/>
</dbReference>
<dbReference type="InterPro" id="IPR007110">
    <property type="entry name" value="Ig-like_dom"/>
</dbReference>
<dbReference type="GO" id="GO:0005886">
    <property type="term" value="C:plasma membrane"/>
    <property type="evidence" value="ECO:0007669"/>
    <property type="project" value="TreeGrafter"/>
</dbReference>
<dbReference type="EMBL" id="UZAF01016634">
    <property type="protein sequence ID" value="VDO31478.1"/>
    <property type="molecule type" value="Genomic_DNA"/>
</dbReference>
<dbReference type="Pfam" id="PF07679">
    <property type="entry name" value="I-set"/>
    <property type="match status" value="1"/>
</dbReference>
<keyword evidence="1" id="KW-0732">Signal</keyword>
<dbReference type="FunFam" id="2.60.40.10:FF:000032">
    <property type="entry name" value="palladin isoform X1"/>
    <property type="match status" value="1"/>
</dbReference>
<evidence type="ECO:0000313" key="8">
    <source>
        <dbReference type="WBParaSite" id="HPLM_0000731101-mRNA-1"/>
    </source>
</evidence>
<dbReference type="GO" id="GO:0050808">
    <property type="term" value="P:synapse organization"/>
    <property type="evidence" value="ECO:0007669"/>
    <property type="project" value="TreeGrafter"/>
</dbReference>
<dbReference type="AlphaFoldDB" id="A0A0N4WAB4"/>
<proteinExistence type="predicted"/>
<evidence type="ECO:0000256" key="1">
    <source>
        <dbReference type="ARBA" id="ARBA00022729"/>
    </source>
</evidence>
<dbReference type="Proteomes" id="UP000268014">
    <property type="component" value="Unassembled WGS sequence"/>
</dbReference>
<dbReference type="InterPro" id="IPR003598">
    <property type="entry name" value="Ig_sub2"/>
</dbReference>
<sequence length="178" mass="19505">MIQSSTQSVLYVSEEDHREYCYFLLSLSISSHPFLLHCAEVPTILTGGAQTVVEGKLASIECAAEGHPPPVISWLRNGIRVESGIQGVRYDTEDKMLIITDVQSSDSGIYVCEATNEAGIARQAYTLEVLGRSRAVKERRAEKSGNVVQHHGHTSYREKVTIVIAESLGGYATTDPPR</sequence>
<dbReference type="InterPro" id="IPR013783">
    <property type="entry name" value="Ig-like_fold"/>
</dbReference>
<dbReference type="OrthoDB" id="5985519at2759"/>
<dbReference type="Gene3D" id="2.60.40.10">
    <property type="entry name" value="Immunoglobulins"/>
    <property type="match status" value="1"/>
</dbReference>
<dbReference type="InterPro" id="IPR050958">
    <property type="entry name" value="Cell_Adh-Cytoskel_Orgn"/>
</dbReference>
<evidence type="ECO:0000256" key="2">
    <source>
        <dbReference type="ARBA" id="ARBA00022737"/>
    </source>
</evidence>
<dbReference type="WBParaSite" id="HPLM_0000731101-mRNA-1">
    <property type="protein sequence ID" value="HPLM_0000731101-mRNA-1"/>
    <property type="gene ID" value="HPLM_0000731101"/>
</dbReference>
<dbReference type="InterPro" id="IPR013098">
    <property type="entry name" value="Ig_I-set"/>
</dbReference>
<dbReference type="GO" id="GO:0030424">
    <property type="term" value="C:axon"/>
    <property type="evidence" value="ECO:0007669"/>
    <property type="project" value="TreeGrafter"/>
</dbReference>
<dbReference type="GO" id="GO:0043025">
    <property type="term" value="C:neuronal cell body"/>
    <property type="evidence" value="ECO:0007669"/>
    <property type="project" value="TreeGrafter"/>
</dbReference>
<evidence type="ECO:0000313" key="6">
    <source>
        <dbReference type="EMBL" id="VDO31478.1"/>
    </source>
</evidence>
<protein>
    <submittedName>
        <fullName evidence="8">Ig-like domain-containing protein</fullName>
    </submittedName>
</protein>
<dbReference type="PROSITE" id="PS50835">
    <property type="entry name" value="IG_LIKE"/>
    <property type="match status" value="1"/>
</dbReference>
<dbReference type="SMART" id="SM00408">
    <property type="entry name" value="IGc2"/>
    <property type="match status" value="1"/>
</dbReference>
<dbReference type="SMART" id="SM00409">
    <property type="entry name" value="IG"/>
    <property type="match status" value="1"/>
</dbReference>
<dbReference type="InterPro" id="IPR036179">
    <property type="entry name" value="Ig-like_dom_sf"/>
</dbReference>
<evidence type="ECO:0000256" key="4">
    <source>
        <dbReference type="ARBA" id="ARBA00023319"/>
    </source>
</evidence>
<accession>A0A0N4WAB4</accession>
<keyword evidence="7" id="KW-1185">Reference proteome</keyword>
<dbReference type="SUPFAM" id="SSF48726">
    <property type="entry name" value="Immunoglobulin"/>
    <property type="match status" value="1"/>
</dbReference>
<feature type="domain" description="Ig-like" evidence="5">
    <location>
        <begin position="42"/>
        <end position="128"/>
    </location>
</feature>
<dbReference type="STRING" id="6290.A0A0N4WAB4"/>
<evidence type="ECO:0000313" key="7">
    <source>
        <dbReference type="Proteomes" id="UP000268014"/>
    </source>
</evidence>
<evidence type="ECO:0000256" key="3">
    <source>
        <dbReference type="ARBA" id="ARBA00023157"/>
    </source>
</evidence>
<organism evidence="8">
    <name type="scientific">Haemonchus placei</name>
    <name type="common">Barber's pole worm</name>
    <dbReference type="NCBI Taxonomy" id="6290"/>
    <lineage>
        <taxon>Eukaryota</taxon>
        <taxon>Metazoa</taxon>
        <taxon>Ecdysozoa</taxon>
        <taxon>Nematoda</taxon>
        <taxon>Chromadorea</taxon>
        <taxon>Rhabditida</taxon>
        <taxon>Rhabditina</taxon>
        <taxon>Rhabditomorpha</taxon>
        <taxon>Strongyloidea</taxon>
        <taxon>Trichostrongylidae</taxon>
        <taxon>Haemonchus</taxon>
    </lineage>
</organism>
<keyword evidence="4" id="KW-0393">Immunoglobulin domain</keyword>
<dbReference type="GO" id="GO:0008046">
    <property type="term" value="F:axon guidance receptor activity"/>
    <property type="evidence" value="ECO:0007669"/>
    <property type="project" value="TreeGrafter"/>
</dbReference>
<dbReference type="PANTHER" id="PTHR45080">
    <property type="entry name" value="CONTACTIN 5"/>
    <property type="match status" value="1"/>
</dbReference>
<name>A0A0N4WAB4_HAEPC</name>
<evidence type="ECO:0000259" key="5">
    <source>
        <dbReference type="PROSITE" id="PS50835"/>
    </source>
</evidence>
<keyword evidence="2" id="KW-0677">Repeat</keyword>
<reference evidence="6 7" key="2">
    <citation type="submission" date="2018-11" db="EMBL/GenBank/DDBJ databases">
        <authorList>
            <consortium name="Pathogen Informatics"/>
        </authorList>
    </citation>
    <scope>NUCLEOTIDE SEQUENCE [LARGE SCALE GENOMIC DNA]</scope>
    <source>
        <strain evidence="6 7">MHpl1</strain>
    </source>
</reference>
<reference evidence="8" key="1">
    <citation type="submission" date="2017-02" db="UniProtKB">
        <authorList>
            <consortium name="WormBaseParasite"/>
        </authorList>
    </citation>
    <scope>IDENTIFICATION</scope>
</reference>